<evidence type="ECO:0000313" key="1">
    <source>
        <dbReference type="EMBL" id="EFR42277.1"/>
    </source>
</evidence>
<sequence length="160" mass="18857">MKIELRKASTVDKFDFVRNIRKWDMIEIQRGYGIYTRAQLFQYIKEIDCTVAVAKHHGHDEKILAIGGINDEHLFNVDNRKCYVGWMMFTQAKETHSYAFLKLAKSTVKGALKKYKRLTNTVLMANKMHMKFLDFIGAEWIDDIEVERLGFKRFIIESEN</sequence>
<accession>E4LA94</accession>
<evidence type="ECO:0008006" key="3">
    <source>
        <dbReference type="Google" id="ProtNLM"/>
    </source>
</evidence>
<evidence type="ECO:0000313" key="2">
    <source>
        <dbReference type="Proteomes" id="UP000004594"/>
    </source>
</evidence>
<dbReference type="EMBL" id="AENT01000028">
    <property type="protein sequence ID" value="EFR42277.1"/>
    <property type="molecule type" value="Genomic_DNA"/>
</dbReference>
<dbReference type="Proteomes" id="UP000004594">
    <property type="component" value="Unassembled WGS sequence"/>
</dbReference>
<dbReference type="Pfam" id="PF11090">
    <property type="entry name" value="Phage_T7_Gp13"/>
    <property type="match status" value="1"/>
</dbReference>
<proteinExistence type="predicted"/>
<dbReference type="RefSeq" id="WP_007555142.1">
    <property type="nucleotide sequence ID" value="NZ_AENT01000028.1"/>
</dbReference>
<name>E4LA94_9FIRM</name>
<reference evidence="1 2" key="1">
    <citation type="submission" date="2010-11" db="EMBL/GenBank/DDBJ databases">
        <authorList>
            <person name="Durkin A.S."/>
            <person name="Madupu R."/>
            <person name="Torralba M."/>
            <person name="Gillis M."/>
            <person name="Methe B."/>
            <person name="Sutton G."/>
            <person name="Nelson K.E."/>
        </authorList>
    </citation>
    <scope>NUCLEOTIDE SEQUENCE [LARGE SCALE GENOMIC DNA]</scope>
    <source>
        <strain evidence="1 2">UPII 345-E</strain>
    </source>
</reference>
<dbReference type="AlphaFoldDB" id="E4LA94"/>
<gene>
    <name evidence="1" type="ORF">HMPREF9220_0724</name>
</gene>
<comment type="caution">
    <text evidence="1">The sequence shown here is derived from an EMBL/GenBank/DDBJ whole genome shotgun (WGS) entry which is preliminary data.</text>
</comment>
<dbReference type="InterPro" id="IPR020335">
    <property type="entry name" value="Phage_T7_Gp13"/>
</dbReference>
<protein>
    <recommendedName>
        <fullName evidence="3">N-acetyltransferase domain-containing protein</fullName>
    </recommendedName>
</protein>
<organism evidence="1 2">
    <name type="scientific">Dialister micraerophilus UPII 345-E</name>
    <dbReference type="NCBI Taxonomy" id="910314"/>
    <lineage>
        <taxon>Bacteria</taxon>
        <taxon>Bacillati</taxon>
        <taxon>Bacillota</taxon>
        <taxon>Negativicutes</taxon>
        <taxon>Veillonellales</taxon>
        <taxon>Veillonellaceae</taxon>
        <taxon>Dialister</taxon>
    </lineage>
</organism>